<dbReference type="AlphaFoldDB" id="A0A8S9YSD3"/>
<evidence type="ECO:0000256" key="1">
    <source>
        <dbReference type="SAM" id="MobiDB-lite"/>
    </source>
</evidence>
<dbReference type="EMBL" id="JTDE01003518">
    <property type="protein sequence ID" value="KAF7255971.1"/>
    <property type="molecule type" value="Genomic_DNA"/>
</dbReference>
<evidence type="ECO:0000313" key="2">
    <source>
        <dbReference type="EMBL" id="KAF7255971.1"/>
    </source>
</evidence>
<feature type="region of interest" description="Disordered" evidence="1">
    <location>
        <begin position="153"/>
        <end position="190"/>
    </location>
</feature>
<organism evidence="2 3">
    <name type="scientific">Paragonimus skrjabini miyazakii</name>
    <dbReference type="NCBI Taxonomy" id="59628"/>
    <lineage>
        <taxon>Eukaryota</taxon>
        <taxon>Metazoa</taxon>
        <taxon>Spiralia</taxon>
        <taxon>Lophotrochozoa</taxon>
        <taxon>Platyhelminthes</taxon>
        <taxon>Trematoda</taxon>
        <taxon>Digenea</taxon>
        <taxon>Plagiorchiida</taxon>
        <taxon>Troglotremata</taxon>
        <taxon>Troglotrematidae</taxon>
        <taxon>Paragonimus</taxon>
    </lineage>
</organism>
<dbReference type="OrthoDB" id="6244578at2759"/>
<comment type="caution">
    <text evidence="2">The sequence shown here is derived from an EMBL/GenBank/DDBJ whole genome shotgun (WGS) entry which is preliminary data.</text>
</comment>
<sequence>MASTVCGTTLYRELFQDDYGCCHLCWLRITNQRNWFEWLYGLSVWSDYGTKCHTQFAFLWTTASVPAHPAWLLKVMTACLCTRASNVGVNVIWLLRFDFTGSFLMKSLLKQALVQCQFANVTKGNNGFQTTNERKKSKVVTRNRRAGQLKRLRNERYRRSQTKPQSWKTVQTKKRSKLKPVSRKPVTESKEIDPKLKSLAQTIVKSRRLVFESAPQRVCPKKPDSVLFANEKFRDYALKVKDIVCS</sequence>
<dbReference type="Proteomes" id="UP000822476">
    <property type="component" value="Unassembled WGS sequence"/>
</dbReference>
<gene>
    <name evidence="2" type="ORF">EG68_06789</name>
</gene>
<reference evidence="2" key="1">
    <citation type="submission" date="2019-07" db="EMBL/GenBank/DDBJ databases">
        <title>Annotation for the trematode Paragonimus miyazaki's.</title>
        <authorList>
            <person name="Choi Y.-J."/>
        </authorList>
    </citation>
    <scope>NUCLEOTIDE SEQUENCE</scope>
    <source>
        <strain evidence="2">Japan</strain>
    </source>
</reference>
<name>A0A8S9YSD3_9TREM</name>
<proteinExistence type="predicted"/>
<feature type="compositionally biased region" description="Basic residues" evidence="1">
    <location>
        <begin position="171"/>
        <end position="182"/>
    </location>
</feature>
<protein>
    <submittedName>
        <fullName evidence="2">Uncharacterized protein</fullName>
    </submittedName>
</protein>
<keyword evidence="3" id="KW-1185">Reference proteome</keyword>
<evidence type="ECO:0000313" key="3">
    <source>
        <dbReference type="Proteomes" id="UP000822476"/>
    </source>
</evidence>
<accession>A0A8S9YSD3</accession>